<proteinExistence type="predicted"/>
<sequence>MEEAQQQNLGTLQGIQEVNEKNHTNGSSSNLKIFSKTDLFNNLNTEMSEIPDHDIYSQEIYSKLIGGDDKLVSQQLNQIIQQALYPYQEKIRQLEEIQQQKDNQITALFYTIKKMDDIIKKIESEQTKTQGTTRTVRKTATTVSNNTAGTTSSNRSASSAKGQQLGSNQMSQSTVLPSQTGGAISRKPSVPSLLDSKKSGQNMSKSTLHEPSSSKADSNRNSKVSTPASRVAKEASEPKKILKSKLGNNEGDQKVNSQQEEQKQKKTETDHSNIQNNIEVDSASNTNKQQSNQSNGKTDNSNYNSSPPMFLHDLTNDEHLIDNSSAKNGSDKDKNLLNNSNNINEDSMLI</sequence>
<keyword evidence="3" id="KW-1185">Reference proteome</keyword>
<dbReference type="GeneID" id="7829373"/>
<protein>
    <submittedName>
        <fullName evidence="2">Uncharacterized protein</fullName>
    </submittedName>
</protein>
<dbReference type="RefSeq" id="XP_001027922.3">
    <property type="nucleotide sequence ID" value="XM_001027922.3"/>
</dbReference>
<name>I7M4M5_TETTS</name>
<reference evidence="3" key="1">
    <citation type="journal article" date="2006" name="PLoS Biol.">
        <title>Macronuclear genome sequence of the ciliate Tetrahymena thermophila, a model eukaryote.</title>
        <authorList>
            <person name="Eisen J.A."/>
            <person name="Coyne R.S."/>
            <person name="Wu M."/>
            <person name="Wu D."/>
            <person name="Thiagarajan M."/>
            <person name="Wortman J.R."/>
            <person name="Badger J.H."/>
            <person name="Ren Q."/>
            <person name="Amedeo P."/>
            <person name="Jones K.M."/>
            <person name="Tallon L.J."/>
            <person name="Delcher A.L."/>
            <person name="Salzberg S.L."/>
            <person name="Silva J.C."/>
            <person name="Haas B.J."/>
            <person name="Majoros W.H."/>
            <person name="Farzad M."/>
            <person name="Carlton J.M."/>
            <person name="Smith R.K. Jr."/>
            <person name="Garg J."/>
            <person name="Pearlman R.E."/>
            <person name="Karrer K.M."/>
            <person name="Sun L."/>
            <person name="Manning G."/>
            <person name="Elde N.C."/>
            <person name="Turkewitz A.P."/>
            <person name="Asai D.J."/>
            <person name="Wilkes D.E."/>
            <person name="Wang Y."/>
            <person name="Cai H."/>
            <person name="Collins K."/>
            <person name="Stewart B.A."/>
            <person name="Lee S.R."/>
            <person name="Wilamowska K."/>
            <person name="Weinberg Z."/>
            <person name="Ruzzo W.L."/>
            <person name="Wloga D."/>
            <person name="Gaertig J."/>
            <person name="Frankel J."/>
            <person name="Tsao C.-C."/>
            <person name="Gorovsky M.A."/>
            <person name="Keeling P.J."/>
            <person name="Waller R.F."/>
            <person name="Patron N.J."/>
            <person name="Cherry J.M."/>
            <person name="Stover N.A."/>
            <person name="Krieger C.J."/>
            <person name="del Toro C."/>
            <person name="Ryder H.F."/>
            <person name="Williamson S.C."/>
            <person name="Barbeau R.A."/>
            <person name="Hamilton E.P."/>
            <person name="Orias E."/>
        </authorList>
    </citation>
    <scope>NUCLEOTIDE SEQUENCE [LARGE SCALE GENOMIC DNA]</scope>
    <source>
        <strain evidence="3">SB210</strain>
    </source>
</reference>
<feature type="compositionally biased region" description="Low complexity" evidence="1">
    <location>
        <begin position="282"/>
        <end position="295"/>
    </location>
</feature>
<evidence type="ECO:0000313" key="2">
    <source>
        <dbReference type="EMBL" id="EAS07680.3"/>
    </source>
</evidence>
<feature type="compositionally biased region" description="Basic and acidic residues" evidence="1">
    <location>
        <begin position="260"/>
        <end position="271"/>
    </location>
</feature>
<dbReference type="InParanoid" id="I7M4M5"/>
<feature type="compositionally biased region" description="Polar residues" evidence="1">
    <location>
        <begin position="296"/>
        <end position="307"/>
    </location>
</feature>
<feature type="compositionally biased region" description="Polar residues" evidence="1">
    <location>
        <begin position="144"/>
        <end position="182"/>
    </location>
</feature>
<organism evidence="2 3">
    <name type="scientific">Tetrahymena thermophila (strain SB210)</name>
    <dbReference type="NCBI Taxonomy" id="312017"/>
    <lineage>
        <taxon>Eukaryota</taxon>
        <taxon>Sar</taxon>
        <taxon>Alveolata</taxon>
        <taxon>Ciliophora</taxon>
        <taxon>Intramacronucleata</taxon>
        <taxon>Oligohymenophorea</taxon>
        <taxon>Hymenostomatida</taxon>
        <taxon>Tetrahymenina</taxon>
        <taxon>Tetrahymenidae</taxon>
        <taxon>Tetrahymena</taxon>
    </lineage>
</organism>
<feature type="compositionally biased region" description="Polar residues" evidence="1">
    <location>
        <begin position="199"/>
        <end position="228"/>
    </location>
</feature>
<dbReference type="Proteomes" id="UP000009168">
    <property type="component" value="Unassembled WGS sequence"/>
</dbReference>
<dbReference type="eggNOG" id="ENOG502R2ZX">
    <property type="taxonomic scope" value="Eukaryota"/>
</dbReference>
<accession>I7M4M5</accession>
<feature type="compositionally biased region" description="Low complexity" evidence="1">
    <location>
        <begin position="127"/>
        <end position="143"/>
    </location>
</feature>
<dbReference type="KEGG" id="tet:TTHERM_00497330"/>
<evidence type="ECO:0000256" key="1">
    <source>
        <dbReference type="SAM" id="MobiDB-lite"/>
    </source>
</evidence>
<feature type="compositionally biased region" description="Basic and acidic residues" evidence="1">
    <location>
        <begin position="231"/>
        <end position="240"/>
    </location>
</feature>
<gene>
    <name evidence="2" type="ORF">TTHERM_00497330</name>
</gene>
<evidence type="ECO:0000313" key="3">
    <source>
        <dbReference type="Proteomes" id="UP000009168"/>
    </source>
</evidence>
<dbReference type="EMBL" id="GG662212">
    <property type="protein sequence ID" value="EAS07680.3"/>
    <property type="molecule type" value="Genomic_DNA"/>
</dbReference>
<dbReference type="AlphaFoldDB" id="I7M4M5"/>
<feature type="region of interest" description="Disordered" evidence="1">
    <location>
        <begin position="126"/>
        <end position="350"/>
    </location>
</feature>